<proteinExistence type="predicted"/>
<dbReference type="AlphaFoldDB" id="A0A1J3DAZ8"/>
<reference evidence="2" key="1">
    <citation type="submission" date="2016-07" db="EMBL/GenBank/DDBJ databases">
        <title>De novo transcriptome assembly of four accessions of the metal hyperaccumulator plant Noccaea caerulescens.</title>
        <authorList>
            <person name="Blande D."/>
            <person name="Halimaa P."/>
            <person name="Tervahauta A.I."/>
            <person name="Aarts M.G."/>
            <person name="Karenlampi S.O."/>
        </authorList>
    </citation>
    <scope>NUCLEOTIDE SEQUENCE</scope>
</reference>
<dbReference type="EMBL" id="GEVI01018484">
    <property type="protein sequence ID" value="JAU13836.1"/>
    <property type="molecule type" value="Transcribed_RNA"/>
</dbReference>
<sequence length="77" mass="8908">MDNSKNEETENSGNRGYEKPLAQLETSNLQVLVRFNNGVCKGAGFWRCHVKKGERRYSHPKPESFVCPINKRRNNLE</sequence>
<gene>
    <name evidence="2" type="ORF">GA_TR18629_c2_g1_i1_g.59985</name>
</gene>
<organism evidence="2">
    <name type="scientific">Noccaea caerulescens</name>
    <name type="common">Alpine penny-cress</name>
    <name type="synonym">Thlaspi caerulescens</name>
    <dbReference type="NCBI Taxonomy" id="107243"/>
    <lineage>
        <taxon>Eukaryota</taxon>
        <taxon>Viridiplantae</taxon>
        <taxon>Streptophyta</taxon>
        <taxon>Embryophyta</taxon>
        <taxon>Tracheophyta</taxon>
        <taxon>Spermatophyta</taxon>
        <taxon>Magnoliopsida</taxon>
        <taxon>eudicotyledons</taxon>
        <taxon>Gunneridae</taxon>
        <taxon>Pentapetalae</taxon>
        <taxon>rosids</taxon>
        <taxon>malvids</taxon>
        <taxon>Brassicales</taxon>
        <taxon>Brassicaceae</taxon>
        <taxon>Coluteocarpeae</taxon>
        <taxon>Noccaea</taxon>
    </lineage>
</organism>
<accession>A0A1J3DAZ8</accession>
<feature type="region of interest" description="Disordered" evidence="1">
    <location>
        <begin position="1"/>
        <end position="21"/>
    </location>
</feature>
<evidence type="ECO:0000313" key="2">
    <source>
        <dbReference type="EMBL" id="JAU13836.1"/>
    </source>
</evidence>
<name>A0A1J3DAZ8_NOCCA</name>
<evidence type="ECO:0000256" key="1">
    <source>
        <dbReference type="SAM" id="MobiDB-lite"/>
    </source>
</evidence>
<protein>
    <submittedName>
        <fullName evidence="2">Uncharacterized protein</fullName>
    </submittedName>
</protein>